<evidence type="ECO:0000256" key="2">
    <source>
        <dbReference type="SAM" id="MobiDB-lite"/>
    </source>
</evidence>
<organism evidence="3 4">
    <name type="scientific">Effrenium voratum</name>
    <dbReference type="NCBI Taxonomy" id="2562239"/>
    <lineage>
        <taxon>Eukaryota</taxon>
        <taxon>Sar</taxon>
        <taxon>Alveolata</taxon>
        <taxon>Dinophyceae</taxon>
        <taxon>Suessiales</taxon>
        <taxon>Symbiodiniaceae</taxon>
        <taxon>Effrenium</taxon>
    </lineage>
</organism>
<reference evidence="3" key="1">
    <citation type="submission" date="2023-08" db="EMBL/GenBank/DDBJ databases">
        <authorList>
            <person name="Chen Y."/>
            <person name="Shah S."/>
            <person name="Dougan E. K."/>
            <person name="Thang M."/>
            <person name="Chan C."/>
        </authorList>
    </citation>
    <scope>NUCLEOTIDE SEQUENCE</scope>
</reference>
<dbReference type="EMBL" id="CAUJNA010003124">
    <property type="protein sequence ID" value="CAJ1395326.1"/>
    <property type="molecule type" value="Genomic_DNA"/>
</dbReference>
<keyword evidence="4" id="KW-1185">Reference proteome</keyword>
<evidence type="ECO:0000313" key="4">
    <source>
        <dbReference type="Proteomes" id="UP001178507"/>
    </source>
</evidence>
<evidence type="ECO:0000313" key="3">
    <source>
        <dbReference type="EMBL" id="CAJ1395326.1"/>
    </source>
</evidence>
<comment type="caution">
    <text evidence="3">The sequence shown here is derived from an EMBL/GenBank/DDBJ whole genome shotgun (WGS) entry which is preliminary data.</text>
</comment>
<sequence length="367" mass="41231">MDARSHSSNSSNWGVPQISSSSGSSDGRRDAAGNEGSGSGSEEFDKSDSGSCAEPSSQQKSASAEGQPERLEDGLQTEQVREQQRRFAKDIALEQDLSGHAPVSGQFLMVQAQQLKLQQTQQQLFSQLQQQQQLQHQHEQLQQLLQQQQAQQLQQQQVQLQQQQQAQLQQQRQLLQQQHLQQEWYRHTQSSTPYSPWAPPTCGEHLEQALCHAAAVDSVTFKKEDDTPVPAGPQQQAVHVKDQPSECLGKCAQAKARTEKKNILQPPTPDKPFYNADGLNLMKLSDAELEKMVPLNESGERTSIGALHHPNSCTRCIFWFRNVCEKGIRCEFCHFRHPGQVAKKIRPSKSTRLKNKDLVKQVEQTDS</sequence>
<evidence type="ECO:0008006" key="5">
    <source>
        <dbReference type="Google" id="ProtNLM"/>
    </source>
</evidence>
<accession>A0AA36IYQ1</accession>
<gene>
    <name evidence="3" type="ORF">EVOR1521_LOCUS19775</name>
</gene>
<dbReference type="AlphaFoldDB" id="A0AA36IYQ1"/>
<name>A0AA36IYQ1_9DINO</name>
<evidence type="ECO:0000256" key="1">
    <source>
        <dbReference type="SAM" id="Coils"/>
    </source>
</evidence>
<keyword evidence="1" id="KW-0175">Coiled coil</keyword>
<dbReference type="Proteomes" id="UP001178507">
    <property type="component" value="Unassembled WGS sequence"/>
</dbReference>
<feature type="region of interest" description="Disordered" evidence="2">
    <location>
        <begin position="1"/>
        <end position="82"/>
    </location>
</feature>
<feature type="compositionally biased region" description="Polar residues" evidence="2">
    <location>
        <begin position="54"/>
        <end position="64"/>
    </location>
</feature>
<proteinExistence type="predicted"/>
<feature type="compositionally biased region" description="Basic and acidic residues" evidence="2">
    <location>
        <begin position="67"/>
        <end position="82"/>
    </location>
</feature>
<feature type="compositionally biased region" description="Polar residues" evidence="2">
    <location>
        <begin position="1"/>
        <end position="18"/>
    </location>
</feature>
<feature type="coiled-coil region" evidence="1">
    <location>
        <begin position="127"/>
        <end position="178"/>
    </location>
</feature>
<protein>
    <recommendedName>
        <fullName evidence="5">C3H1-type domain-containing protein</fullName>
    </recommendedName>
</protein>